<dbReference type="SMART" id="SM00298">
    <property type="entry name" value="CHROMO"/>
    <property type="match status" value="1"/>
</dbReference>
<evidence type="ECO:0000256" key="2">
    <source>
        <dbReference type="ARBA" id="ARBA00023242"/>
    </source>
</evidence>
<protein>
    <submittedName>
        <fullName evidence="6">Chromo domain-containing protein</fullName>
    </submittedName>
</protein>
<dbReference type="PROSITE" id="PS00598">
    <property type="entry name" value="CHROMO_1"/>
    <property type="match status" value="1"/>
</dbReference>
<sequence length="198" mass="22086">MSDGEESVVENEYVVEKILDKRGHGRKVEYLIKWRGYDDPIENTWEPVENCDCPDLITEFEAALARKKGKPKGEEKSKPTRTTRANTKSAEPEAKRDRKRKATVEPPPQIRKKKPSPPKSRVVVDSSSSSSSESDAEVPTTSVKKNVDEDDAQPQDSSTPQPPVLNNKKEESEAPKFAPADEIPPLEYTVKKIEGITG</sequence>
<dbReference type="InterPro" id="IPR017984">
    <property type="entry name" value="Chromo_dom_subgr"/>
</dbReference>
<feature type="domain" description="Chromo" evidence="4">
    <location>
        <begin position="13"/>
        <end position="72"/>
    </location>
</feature>
<dbReference type="PANTHER" id="PTHR22812">
    <property type="entry name" value="CHROMOBOX PROTEIN"/>
    <property type="match status" value="1"/>
</dbReference>
<accession>A0A914YUV3</accession>
<reference evidence="6" key="1">
    <citation type="submission" date="2022-11" db="UniProtKB">
        <authorList>
            <consortium name="WormBaseParasite"/>
        </authorList>
    </citation>
    <scope>IDENTIFICATION</scope>
</reference>
<dbReference type="Proteomes" id="UP000887577">
    <property type="component" value="Unplaced"/>
</dbReference>
<organism evidence="5 6">
    <name type="scientific">Panagrolaimus superbus</name>
    <dbReference type="NCBI Taxonomy" id="310955"/>
    <lineage>
        <taxon>Eukaryota</taxon>
        <taxon>Metazoa</taxon>
        <taxon>Ecdysozoa</taxon>
        <taxon>Nematoda</taxon>
        <taxon>Chromadorea</taxon>
        <taxon>Rhabditida</taxon>
        <taxon>Tylenchina</taxon>
        <taxon>Panagrolaimomorpha</taxon>
        <taxon>Panagrolaimoidea</taxon>
        <taxon>Panagrolaimidae</taxon>
        <taxon>Panagrolaimus</taxon>
    </lineage>
</organism>
<dbReference type="PROSITE" id="PS50013">
    <property type="entry name" value="CHROMO_2"/>
    <property type="match status" value="1"/>
</dbReference>
<dbReference type="Pfam" id="PF00385">
    <property type="entry name" value="Chromo"/>
    <property type="match status" value="1"/>
</dbReference>
<dbReference type="WBParaSite" id="PSU_v2.g3755.t1">
    <property type="protein sequence ID" value="PSU_v2.g3755.t1"/>
    <property type="gene ID" value="PSU_v2.g3755"/>
</dbReference>
<dbReference type="CDD" id="cd00024">
    <property type="entry name" value="CD_CSD"/>
    <property type="match status" value="1"/>
</dbReference>
<name>A0A914YUV3_9BILA</name>
<dbReference type="InterPro" id="IPR000953">
    <property type="entry name" value="Chromo/chromo_shadow_dom"/>
</dbReference>
<dbReference type="InterPro" id="IPR051219">
    <property type="entry name" value="Heterochromatin_chromo-domain"/>
</dbReference>
<feature type="region of interest" description="Disordered" evidence="3">
    <location>
        <begin position="64"/>
        <end position="186"/>
    </location>
</feature>
<evidence type="ECO:0000256" key="1">
    <source>
        <dbReference type="ARBA" id="ARBA00004123"/>
    </source>
</evidence>
<dbReference type="AlphaFoldDB" id="A0A914YUV3"/>
<dbReference type="SUPFAM" id="SSF54160">
    <property type="entry name" value="Chromo domain-like"/>
    <property type="match status" value="1"/>
</dbReference>
<proteinExistence type="predicted"/>
<feature type="compositionally biased region" description="Polar residues" evidence="3">
    <location>
        <begin position="80"/>
        <end position="89"/>
    </location>
</feature>
<dbReference type="InterPro" id="IPR023780">
    <property type="entry name" value="Chromo_domain"/>
</dbReference>
<keyword evidence="5" id="KW-1185">Reference proteome</keyword>
<dbReference type="InterPro" id="IPR023779">
    <property type="entry name" value="Chromodomain_CS"/>
</dbReference>
<evidence type="ECO:0000313" key="6">
    <source>
        <dbReference type="WBParaSite" id="PSU_v2.g3755.t1"/>
    </source>
</evidence>
<dbReference type="InterPro" id="IPR016197">
    <property type="entry name" value="Chromo-like_dom_sf"/>
</dbReference>
<evidence type="ECO:0000313" key="5">
    <source>
        <dbReference type="Proteomes" id="UP000887577"/>
    </source>
</evidence>
<comment type="subcellular location">
    <subcellularLocation>
        <location evidence="1">Nucleus</location>
    </subcellularLocation>
</comment>
<dbReference type="PRINTS" id="PR00504">
    <property type="entry name" value="CHROMODOMAIN"/>
</dbReference>
<keyword evidence="2" id="KW-0539">Nucleus</keyword>
<dbReference type="GO" id="GO:0005634">
    <property type="term" value="C:nucleus"/>
    <property type="evidence" value="ECO:0007669"/>
    <property type="project" value="UniProtKB-SubCell"/>
</dbReference>
<feature type="compositionally biased region" description="Low complexity" evidence="3">
    <location>
        <begin position="119"/>
        <end position="139"/>
    </location>
</feature>
<dbReference type="Gene3D" id="2.40.50.40">
    <property type="match status" value="1"/>
</dbReference>
<evidence type="ECO:0000256" key="3">
    <source>
        <dbReference type="SAM" id="MobiDB-lite"/>
    </source>
</evidence>
<evidence type="ECO:0000259" key="4">
    <source>
        <dbReference type="PROSITE" id="PS50013"/>
    </source>
</evidence>